<feature type="domain" description="Beta-galactosidase C-terminal" evidence="14">
    <location>
        <begin position="605"/>
        <end position="651"/>
    </location>
</feature>
<feature type="domain" description="Beta-galactosidase trimerisation" evidence="13">
    <location>
        <begin position="402"/>
        <end position="597"/>
    </location>
</feature>
<feature type="binding site" evidence="10">
    <location>
        <position position="104"/>
    </location>
    <ligand>
        <name>substrate</name>
    </ligand>
</feature>
<evidence type="ECO:0000256" key="1">
    <source>
        <dbReference type="ARBA" id="ARBA00001412"/>
    </source>
</evidence>
<feature type="binding site" evidence="10">
    <location>
        <position position="322"/>
    </location>
    <ligand>
        <name>substrate</name>
    </ligand>
</feature>
<dbReference type="SUPFAM" id="SSF52317">
    <property type="entry name" value="Class I glutamine amidotransferase-like"/>
    <property type="match status" value="1"/>
</dbReference>
<dbReference type="Gene3D" id="3.40.50.880">
    <property type="match status" value="1"/>
</dbReference>
<reference evidence="15 16" key="1">
    <citation type="submission" date="2017-05" db="EMBL/GenBank/DDBJ databases">
        <title>Genome Analysis of Maritalea myrionectae HL2708#5.</title>
        <authorList>
            <consortium name="Cotde Inc.-PKNU"/>
            <person name="Jang D."/>
            <person name="Oh H.-M."/>
        </authorList>
    </citation>
    <scope>NUCLEOTIDE SEQUENCE [LARGE SCALE GENOMIC DNA]</scope>
    <source>
        <strain evidence="15 16">HL2708#5</strain>
    </source>
</reference>
<dbReference type="KEGG" id="mmyr:MXMO3_00950"/>
<dbReference type="CDD" id="cd03143">
    <property type="entry name" value="A4_beta-galactosidase_middle_domain"/>
    <property type="match status" value="1"/>
</dbReference>
<dbReference type="InterPro" id="IPR013529">
    <property type="entry name" value="Glyco_hydro_42_N"/>
</dbReference>
<keyword evidence="5 8" id="KW-0378">Hydrolase</keyword>
<dbReference type="Gene3D" id="2.60.40.1180">
    <property type="entry name" value="Golgi alpha-mannosidase II"/>
    <property type="match status" value="1"/>
</dbReference>
<feature type="active site" description="Proton donor" evidence="9">
    <location>
        <position position="143"/>
    </location>
</feature>
<keyword evidence="6 11" id="KW-0862">Zinc</keyword>
<keyword evidence="4 11" id="KW-0479">Metal-binding</keyword>
<dbReference type="SUPFAM" id="SSF51445">
    <property type="entry name" value="(Trans)glycosidases"/>
    <property type="match status" value="1"/>
</dbReference>
<evidence type="ECO:0000313" key="15">
    <source>
        <dbReference type="EMBL" id="AVX03481.1"/>
    </source>
</evidence>
<dbReference type="Pfam" id="PF02449">
    <property type="entry name" value="Glyco_hydro_42"/>
    <property type="match status" value="1"/>
</dbReference>
<gene>
    <name evidence="15" type="ORF">MXMO3_00950</name>
</gene>
<dbReference type="PANTHER" id="PTHR36447:SF2">
    <property type="entry name" value="BETA-GALACTOSIDASE YESZ"/>
    <property type="match status" value="1"/>
</dbReference>
<keyword evidence="7 8" id="KW-0326">Glycosidase</keyword>
<dbReference type="GO" id="GO:0006012">
    <property type="term" value="P:galactose metabolic process"/>
    <property type="evidence" value="ECO:0007669"/>
    <property type="project" value="InterPro"/>
</dbReference>
<evidence type="ECO:0000259" key="13">
    <source>
        <dbReference type="Pfam" id="PF08532"/>
    </source>
</evidence>
<feature type="binding site" evidence="11">
    <location>
        <position position="108"/>
    </location>
    <ligand>
        <name>Zn(2+)</name>
        <dbReference type="ChEBI" id="CHEBI:29105"/>
    </ligand>
</feature>
<dbReference type="SUPFAM" id="SSF51011">
    <property type="entry name" value="Glycosyl hydrolase domain"/>
    <property type="match status" value="1"/>
</dbReference>
<dbReference type="EMBL" id="CP021330">
    <property type="protein sequence ID" value="AVX03481.1"/>
    <property type="molecule type" value="Genomic_DNA"/>
</dbReference>
<dbReference type="InterPro" id="IPR003476">
    <property type="entry name" value="Glyco_hydro_42"/>
</dbReference>
<dbReference type="Gene3D" id="3.20.20.80">
    <property type="entry name" value="Glycosidases"/>
    <property type="match status" value="1"/>
</dbReference>
<dbReference type="EC" id="3.2.1.23" evidence="3 8"/>
<evidence type="ECO:0000256" key="4">
    <source>
        <dbReference type="ARBA" id="ARBA00022723"/>
    </source>
</evidence>
<evidence type="ECO:0000256" key="2">
    <source>
        <dbReference type="ARBA" id="ARBA00005940"/>
    </source>
</evidence>
<accession>A0A2R4MBS1</accession>
<comment type="catalytic activity">
    <reaction evidence="1 8">
        <text>Hydrolysis of terminal non-reducing beta-D-galactose residues in beta-D-galactosides.</text>
        <dbReference type="EC" id="3.2.1.23"/>
    </reaction>
</comment>
<evidence type="ECO:0000256" key="9">
    <source>
        <dbReference type="PIRSR" id="PIRSR001084-1"/>
    </source>
</evidence>
<dbReference type="GO" id="GO:0004565">
    <property type="term" value="F:beta-galactosidase activity"/>
    <property type="evidence" value="ECO:0007669"/>
    <property type="project" value="UniProtKB-EC"/>
</dbReference>
<evidence type="ECO:0000256" key="10">
    <source>
        <dbReference type="PIRSR" id="PIRSR001084-2"/>
    </source>
</evidence>
<evidence type="ECO:0000256" key="3">
    <source>
        <dbReference type="ARBA" id="ARBA00012756"/>
    </source>
</evidence>
<name>A0A2R4MBS1_9HYPH</name>
<comment type="similarity">
    <text evidence="2 8">Belongs to the glycosyl hydrolase 42 family.</text>
</comment>
<feature type="active site" description="Nucleophile" evidence="9">
    <location>
        <position position="314"/>
    </location>
</feature>
<evidence type="ECO:0000256" key="5">
    <source>
        <dbReference type="ARBA" id="ARBA00022801"/>
    </source>
</evidence>
<feature type="domain" description="Glycoside hydrolase family 42 N-terminal" evidence="12">
    <location>
        <begin position="7"/>
        <end position="390"/>
    </location>
</feature>
<feature type="binding site" evidence="10">
    <location>
        <position position="142"/>
    </location>
    <ligand>
        <name>substrate</name>
    </ligand>
</feature>
<proteinExistence type="inferred from homology"/>
<sequence>MFELGVCYYPEQWPEHMWQRDAQRMVELGLSWVRVGEFAWSLLEEEEGVFDWAWLDRAVDILGTAGLKVVMCTPSAAPPKWLVDQHPDILPVAADGQVRKFGARRHYCFSSDIYREHAVRIAAEYAKRYGANPFVQAWQIDNEYGDHDTIHSYSENAKKAFQRWLAVRYQTIEALNDAWGTAFWSMKYNRFDQVELPNGLVEEPSPTHLLDYQRFASDEVVRFNRAQVDVVRKYAPGRPVTHNFMGHNVDFDHYKVGDDLDFASWDSYPMGALVHSRMDDQEKARLLRTGMPDQPAFNNDLYRRIGQGRAWIMEQQPGPVNWAEHNQSPHDGMVRLWTWLAFAHGIDVVCYFRWRQSRFAQEQFHAGLLLPNDDADQAYYEVAQVAKEMAVLPSGNAGRAPARVALVLDYASRWAAGSLPQGADYSSARNMMNWYQTLSARGVDVDIVGPQDDMAAYDLVILPDVILEDGDLAEKLALSKAKIYLSARTGSKTQNMHIPDNLPPGEFARLVNVKVKRVESLPDYCGDHIELDGQNYPVGNWRECIESDEAILARFKSDHRDQSPALVGNDKCWYGAANFSGALLDVLVDKLLLWAGVPAVQLSADVRITQRGELHFAFNFGDRMAEIDVPAEAEILLGQAKVAPRDLVIWRI</sequence>
<dbReference type="InterPro" id="IPR013780">
    <property type="entry name" value="Glyco_hydro_b"/>
</dbReference>
<evidence type="ECO:0000313" key="16">
    <source>
        <dbReference type="Proteomes" id="UP000258927"/>
    </source>
</evidence>
<dbReference type="InterPro" id="IPR013738">
    <property type="entry name" value="Beta_galactosidase_Trimer"/>
</dbReference>
<dbReference type="RefSeq" id="WP_117395117.1">
    <property type="nucleotide sequence ID" value="NZ_CP021330.1"/>
</dbReference>
<dbReference type="PANTHER" id="PTHR36447">
    <property type="entry name" value="BETA-GALACTOSIDASE GANA"/>
    <property type="match status" value="1"/>
</dbReference>
<dbReference type="Pfam" id="PF08532">
    <property type="entry name" value="Glyco_hydro_42M"/>
    <property type="match status" value="1"/>
</dbReference>
<dbReference type="InterPro" id="IPR029062">
    <property type="entry name" value="Class_I_gatase-like"/>
</dbReference>
<dbReference type="Proteomes" id="UP000258927">
    <property type="component" value="Chromosome"/>
</dbReference>
<evidence type="ECO:0000256" key="7">
    <source>
        <dbReference type="ARBA" id="ARBA00023295"/>
    </source>
</evidence>
<dbReference type="AlphaFoldDB" id="A0A2R4MBS1"/>
<evidence type="ECO:0000259" key="14">
    <source>
        <dbReference type="Pfam" id="PF08533"/>
    </source>
</evidence>
<evidence type="ECO:0000256" key="11">
    <source>
        <dbReference type="PIRSR" id="PIRSR001084-3"/>
    </source>
</evidence>
<dbReference type="InterPro" id="IPR013739">
    <property type="entry name" value="Beta_galactosidase_C"/>
</dbReference>
<evidence type="ECO:0000259" key="12">
    <source>
        <dbReference type="Pfam" id="PF02449"/>
    </source>
</evidence>
<protein>
    <recommendedName>
        <fullName evidence="3 8">Beta-galactosidase</fullName>
        <shortName evidence="8">Beta-gal</shortName>
        <ecNumber evidence="3 8">3.2.1.23</ecNumber>
    </recommendedName>
</protein>
<evidence type="ECO:0000256" key="8">
    <source>
        <dbReference type="PIRNR" id="PIRNR001084"/>
    </source>
</evidence>
<dbReference type="STRING" id="1122213.GCA_000423365_01846"/>
<dbReference type="PIRSF" id="PIRSF001084">
    <property type="entry name" value="B-galactosidase"/>
    <property type="match status" value="1"/>
</dbReference>
<dbReference type="InterPro" id="IPR017853">
    <property type="entry name" value="GH"/>
</dbReference>
<dbReference type="GO" id="GO:0046872">
    <property type="term" value="F:metal ion binding"/>
    <property type="evidence" value="ECO:0007669"/>
    <property type="project" value="UniProtKB-KW"/>
</dbReference>
<keyword evidence="16" id="KW-1185">Reference proteome</keyword>
<organism evidence="15 16">
    <name type="scientific">Maritalea myrionectae</name>
    <dbReference type="NCBI Taxonomy" id="454601"/>
    <lineage>
        <taxon>Bacteria</taxon>
        <taxon>Pseudomonadati</taxon>
        <taxon>Pseudomonadota</taxon>
        <taxon>Alphaproteobacteria</taxon>
        <taxon>Hyphomicrobiales</taxon>
        <taxon>Devosiaceae</taxon>
        <taxon>Maritalea</taxon>
    </lineage>
</organism>
<dbReference type="GO" id="GO:0009341">
    <property type="term" value="C:beta-galactosidase complex"/>
    <property type="evidence" value="ECO:0007669"/>
    <property type="project" value="InterPro"/>
</dbReference>
<dbReference type="Pfam" id="PF08533">
    <property type="entry name" value="Glyco_hydro_42C"/>
    <property type="match status" value="1"/>
</dbReference>
<evidence type="ECO:0000256" key="6">
    <source>
        <dbReference type="ARBA" id="ARBA00022833"/>
    </source>
</evidence>